<evidence type="ECO:0000256" key="3">
    <source>
        <dbReference type="ARBA" id="ARBA00022448"/>
    </source>
</evidence>
<dbReference type="Pfam" id="PF01544">
    <property type="entry name" value="CorA"/>
    <property type="match status" value="2"/>
</dbReference>
<protein>
    <submittedName>
        <fullName evidence="13">Magnesium and cobalt transport protein CorA</fullName>
    </submittedName>
</protein>
<gene>
    <name evidence="13" type="ORF">AVDCRST_MAG33-1896</name>
</gene>
<dbReference type="PANTHER" id="PTHR46494:SF1">
    <property type="entry name" value="CORA FAMILY METAL ION TRANSPORTER (EUROFUNG)"/>
    <property type="match status" value="1"/>
</dbReference>
<evidence type="ECO:0000256" key="7">
    <source>
        <dbReference type="ARBA" id="ARBA00022989"/>
    </source>
</evidence>
<dbReference type="GO" id="GO:0015087">
    <property type="term" value="F:cobalt ion transmembrane transporter activity"/>
    <property type="evidence" value="ECO:0007669"/>
    <property type="project" value="TreeGrafter"/>
</dbReference>
<name>A0A6J4V0X6_9BACT</name>
<evidence type="ECO:0000256" key="6">
    <source>
        <dbReference type="ARBA" id="ARBA00022842"/>
    </source>
</evidence>
<dbReference type="PANTHER" id="PTHR46494">
    <property type="entry name" value="CORA FAMILY METAL ION TRANSPORTER (EUROFUNG)"/>
    <property type="match status" value="1"/>
</dbReference>
<feature type="transmembrane region" description="Helical" evidence="12">
    <location>
        <begin position="325"/>
        <end position="345"/>
    </location>
</feature>
<dbReference type="SUPFAM" id="SSF143865">
    <property type="entry name" value="CorA soluble domain-like"/>
    <property type="match status" value="1"/>
</dbReference>
<dbReference type="Gene3D" id="1.20.58.340">
    <property type="entry name" value="Magnesium transport protein CorA, transmembrane region"/>
    <property type="match status" value="2"/>
</dbReference>
<evidence type="ECO:0000256" key="2">
    <source>
        <dbReference type="ARBA" id="ARBA00009765"/>
    </source>
</evidence>
<evidence type="ECO:0000313" key="13">
    <source>
        <dbReference type="EMBL" id="CAA9563850.1"/>
    </source>
</evidence>
<evidence type="ECO:0000256" key="1">
    <source>
        <dbReference type="ARBA" id="ARBA00004651"/>
    </source>
</evidence>
<evidence type="ECO:0000256" key="5">
    <source>
        <dbReference type="ARBA" id="ARBA00022692"/>
    </source>
</evidence>
<dbReference type="FunFam" id="1.20.58.340:FF:000004">
    <property type="entry name" value="Magnesium transport protein CorA"/>
    <property type="match status" value="1"/>
</dbReference>
<reference evidence="13" key="1">
    <citation type="submission" date="2020-02" db="EMBL/GenBank/DDBJ databases">
        <authorList>
            <person name="Meier V. D."/>
        </authorList>
    </citation>
    <scope>NUCLEOTIDE SEQUENCE</scope>
    <source>
        <strain evidence="13">AVDCRST_MAG33</strain>
    </source>
</reference>
<dbReference type="GO" id="GO:0005886">
    <property type="term" value="C:plasma membrane"/>
    <property type="evidence" value="ECO:0007669"/>
    <property type="project" value="UniProtKB-SubCell"/>
</dbReference>
<sequence length="355" mass="39577">MIVDSAIYVDGERRAAPASLQETFEASESMRGVAWIDLVEPDTAVFAAVATEFGLHELSVQDAVRAHQRPKVERYGHTLFVVLKAARYVDSAELVDLDEVHVFVGERFVITVRHGLGPDLVRVHQHLEGRADLLRRGPQAILYGILDQVVDEYGPVVAGLSNDIDEIETEVFGGTRDVTKRTYDLSREVIEFQRAVAPVSRMVAGLMDGGSKYGLDAELVQYLRDVQDHAMRIQEQIASFRELLQNIVTVNLSIVGQRQNDEIRAMTEASLQQNDEIRALSEATFRQSEEVKKISAWAAILFAPTLIGTVYGMNFDHMPELGWRYGYPLALALMVLTGVALYLVFRARGWVSSTG</sequence>
<dbReference type="InterPro" id="IPR002523">
    <property type="entry name" value="MgTranspt_CorA/ZnTranspt_ZntB"/>
</dbReference>
<dbReference type="GO" id="GO:0050897">
    <property type="term" value="F:cobalt ion binding"/>
    <property type="evidence" value="ECO:0007669"/>
    <property type="project" value="TreeGrafter"/>
</dbReference>
<dbReference type="InterPro" id="IPR045863">
    <property type="entry name" value="CorA_TM1_TM2"/>
</dbReference>
<dbReference type="AlphaFoldDB" id="A0A6J4V0X6"/>
<dbReference type="GO" id="GO:0000287">
    <property type="term" value="F:magnesium ion binding"/>
    <property type="evidence" value="ECO:0007669"/>
    <property type="project" value="TreeGrafter"/>
</dbReference>
<organism evidence="13">
    <name type="scientific">uncultured Thermomicrobiales bacterium</name>
    <dbReference type="NCBI Taxonomy" id="1645740"/>
    <lineage>
        <taxon>Bacteria</taxon>
        <taxon>Pseudomonadati</taxon>
        <taxon>Thermomicrobiota</taxon>
        <taxon>Thermomicrobia</taxon>
        <taxon>Thermomicrobiales</taxon>
        <taxon>environmental samples</taxon>
    </lineage>
</organism>
<dbReference type="EMBL" id="CADCWK010000206">
    <property type="protein sequence ID" value="CAA9563850.1"/>
    <property type="molecule type" value="Genomic_DNA"/>
</dbReference>
<comment type="subcellular location">
    <subcellularLocation>
        <location evidence="1">Cell membrane</location>
        <topology evidence="1">Multi-pass membrane protein</topology>
    </subcellularLocation>
</comment>
<keyword evidence="6" id="KW-0460">Magnesium</keyword>
<keyword evidence="8" id="KW-0406">Ion transport</keyword>
<dbReference type="InterPro" id="IPR045861">
    <property type="entry name" value="CorA_cytoplasmic_dom"/>
</dbReference>
<comment type="similarity">
    <text evidence="2">Belongs to the CorA metal ion transporter (MIT) (TC 1.A.35) family.</text>
</comment>
<accession>A0A6J4V0X6</accession>
<keyword evidence="7 12" id="KW-1133">Transmembrane helix</keyword>
<feature type="transmembrane region" description="Helical" evidence="12">
    <location>
        <begin position="294"/>
        <end position="313"/>
    </location>
</feature>
<evidence type="ECO:0000256" key="8">
    <source>
        <dbReference type="ARBA" id="ARBA00023065"/>
    </source>
</evidence>
<comment type="catalytic activity">
    <reaction evidence="10">
        <text>Mg(2+)(in) = Mg(2+)(out)</text>
        <dbReference type="Rhea" id="RHEA:29827"/>
        <dbReference type="ChEBI" id="CHEBI:18420"/>
    </reaction>
</comment>
<evidence type="ECO:0000256" key="12">
    <source>
        <dbReference type="SAM" id="Phobius"/>
    </source>
</evidence>
<keyword evidence="3" id="KW-0813">Transport</keyword>
<evidence type="ECO:0000256" key="4">
    <source>
        <dbReference type="ARBA" id="ARBA00022475"/>
    </source>
</evidence>
<comment type="function">
    <text evidence="11">Mediates influx of magnesium ions. Alternates between open and closed states. Activated by low cytoplasmic Mg(2+) levels. Inactive when cytoplasmic Mg(2+) levels are high.</text>
</comment>
<dbReference type="CDD" id="cd12830">
    <property type="entry name" value="MtCorA-like"/>
    <property type="match status" value="1"/>
</dbReference>
<evidence type="ECO:0000256" key="11">
    <source>
        <dbReference type="ARBA" id="ARBA00045497"/>
    </source>
</evidence>
<evidence type="ECO:0000256" key="10">
    <source>
        <dbReference type="ARBA" id="ARBA00034269"/>
    </source>
</evidence>
<dbReference type="Gene3D" id="3.30.460.20">
    <property type="entry name" value="CorA soluble domain-like"/>
    <property type="match status" value="1"/>
</dbReference>
<dbReference type="GO" id="GO:0015095">
    <property type="term" value="F:magnesium ion transmembrane transporter activity"/>
    <property type="evidence" value="ECO:0007669"/>
    <property type="project" value="TreeGrafter"/>
</dbReference>
<keyword evidence="9 12" id="KW-0472">Membrane</keyword>
<keyword evidence="4" id="KW-1003">Cell membrane</keyword>
<dbReference type="SUPFAM" id="SSF144083">
    <property type="entry name" value="Magnesium transport protein CorA, transmembrane region"/>
    <property type="match status" value="1"/>
</dbReference>
<evidence type="ECO:0000256" key="9">
    <source>
        <dbReference type="ARBA" id="ARBA00023136"/>
    </source>
</evidence>
<proteinExistence type="inferred from homology"/>
<keyword evidence="5 12" id="KW-0812">Transmembrane</keyword>